<dbReference type="STRING" id="2094558.A0A314UET4"/>
<dbReference type="AlphaFoldDB" id="A0A314UET4"/>
<feature type="region of interest" description="Disordered" evidence="1">
    <location>
        <begin position="343"/>
        <end position="500"/>
    </location>
</feature>
<protein>
    <recommendedName>
        <fullName evidence="2">Aminotransferase-like plant mobile domain-containing protein</fullName>
    </recommendedName>
</protein>
<organism evidence="3 4">
    <name type="scientific">Prunus yedoensis var. nudiflora</name>
    <dbReference type="NCBI Taxonomy" id="2094558"/>
    <lineage>
        <taxon>Eukaryota</taxon>
        <taxon>Viridiplantae</taxon>
        <taxon>Streptophyta</taxon>
        <taxon>Embryophyta</taxon>
        <taxon>Tracheophyta</taxon>
        <taxon>Spermatophyta</taxon>
        <taxon>Magnoliopsida</taxon>
        <taxon>eudicotyledons</taxon>
        <taxon>Gunneridae</taxon>
        <taxon>Pentapetalae</taxon>
        <taxon>rosids</taxon>
        <taxon>fabids</taxon>
        <taxon>Rosales</taxon>
        <taxon>Rosaceae</taxon>
        <taxon>Amygdaloideae</taxon>
        <taxon>Amygdaleae</taxon>
        <taxon>Prunus</taxon>
    </lineage>
</organism>
<feature type="compositionally biased region" description="Polar residues" evidence="1">
    <location>
        <begin position="428"/>
        <end position="437"/>
    </location>
</feature>
<evidence type="ECO:0000313" key="3">
    <source>
        <dbReference type="EMBL" id="PQM36013.1"/>
    </source>
</evidence>
<dbReference type="EMBL" id="PJQY01003595">
    <property type="protein sequence ID" value="PQM36013.1"/>
    <property type="molecule type" value="Genomic_DNA"/>
</dbReference>
<keyword evidence="4" id="KW-1185">Reference proteome</keyword>
<feature type="compositionally biased region" description="Acidic residues" evidence="1">
    <location>
        <begin position="479"/>
        <end position="491"/>
    </location>
</feature>
<dbReference type="PANTHER" id="PTHR46033">
    <property type="entry name" value="PROTEIN MAIN-LIKE 2"/>
    <property type="match status" value="1"/>
</dbReference>
<evidence type="ECO:0000313" key="4">
    <source>
        <dbReference type="Proteomes" id="UP000250321"/>
    </source>
</evidence>
<feature type="domain" description="Aminotransferase-like plant mobile" evidence="2">
    <location>
        <begin position="20"/>
        <end position="240"/>
    </location>
</feature>
<comment type="caution">
    <text evidence="3">The sequence shown here is derived from an EMBL/GenBank/DDBJ whole genome shotgun (WGS) entry which is preliminary data.</text>
</comment>
<dbReference type="Pfam" id="PF10536">
    <property type="entry name" value="PMD"/>
    <property type="match status" value="1"/>
</dbReference>
<proteinExistence type="predicted"/>
<dbReference type="InterPro" id="IPR019557">
    <property type="entry name" value="AminoTfrase-like_pln_mobile"/>
</dbReference>
<dbReference type="InterPro" id="IPR044824">
    <property type="entry name" value="MAIN-like"/>
</dbReference>
<dbReference type="OrthoDB" id="1194658at2759"/>
<evidence type="ECO:0000256" key="1">
    <source>
        <dbReference type="SAM" id="MobiDB-lite"/>
    </source>
</evidence>
<sequence length="500" mass="55596">MLTPEDKLKLEALRKGASTSPSTSLRFSNWIQFFGDINRNEPCRLAAFISLWLGRFLFCDFSQDCLHARVFPLALVIARGDMIPLAPMFLGHMYRLLDQWFKGIEVSPLPYSKAKESADSDGGLYVPKRLPLICRWSRRMQRKGQNFLELLDNVESFIFRPYCALSEGFRHVPLYADSDDLIEVPETTARGRRLRREAMLSAACFPLPTLGDDHLEASVYYLAQRVRRQLGFNQGVPFDPSRGDPFSLHKVFWTGGNVSEDSNLFALALADKRHIGGHSKAYRNYWNRCFASFSRFHAAHCDRLLPAVVHHVRLVSAEKAISLSEKRNLPFTSKSGEIVGDFSGLKQKLEKPSSRSSGSSTAHGKRKREGSCSVEKKRHAAESPEKFIPKVAASGPPSSKKNAPTVPLLRQQPVASGSSKQTDRTPEAPSSRSTSQVRGKGEKAPTVPRRWSMRILQTQFAGTRRGKGADSGSDVVVVADDDDDGSDEDDAVGTGISTHE</sequence>
<gene>
    <name evidence="3" type="ORF">Pyn_28008</name>
</gene>
<dbReference type="GO" id="GO:0010073">
    <property type="term" value="P:meristem maintenance"/>
    <property type="evidence" value="ECO:0007669"/>
    <property type="project" value="InterPro"/>
</dbReference>
<reference evidence="3 4" key="1">
    <citation type="submission" date="2018-02" db="EMBL/GenBank/DDBJ databases">
        <title>Draft genome of wild Prunus yedoensis var. nudiflora.</title>
        <authorList>
            <person name="Baek S."/>
            <person name="Kim J.-H."/>
            <person name="Choi K."/>
            <person name="Kim G.-B."/>
            <person name="Cho A."/>
            <person name="Jang H."/>
            <person name="Shin C.-H."/>
            <person name="Yu H.-J."/>
            <person name="Mun J.-H."/>
        </authorList>
    </citation>
    <scope>NUCLEOTIDE SEQUENCE [LARGE SCALE GENOMIC DNA]</scope>
    <source>
        <strain evidence="4">cv. Jeju island</strain>
        <tissue evidence="3">Leaf</tissue>
    </source>
</reference>
<name>A0A314UET4_PRUYE</name>
<dbReference type="Proteomes" id="UP000250321">
    <property type="component" value="Unassembled WGS sequence"/>
</dbReference>
<evidence type="ECO:0000259" key="2">
    <source>
        <dbReference type="Pfam" id="PF10536"/>
    </source>
</evidence>
<accession>A0A314UET4</accession>
<dbReference type="PANTHER" id="PTHR46033:SF80">
    <property type="entry name" value="PROTEIN MAIN-LIKE 2-LIKE"/>
    <property type="match status" value="1"/>
</dbReference>